<dbReference type="PANTHER" id="PTHR35004">
    <property type="entry name" value="TRANSPOSASE RV3428C-RELATED"/>
    <property type="match status" value="1"/>
</dbReference>
<name>A0A0Q2LK80_MYCGO</name>
<dbReference type="InterPro" id="IPR054353">
    <property type="entry name" value="IstA-like_C"/>
</dbReference>
<comment type="caution">
    <text evidence="3">The sequence shown here is derived from an EMBL/GenBank/DDBJ whole genome shotgun (WGS) entry which is preliminary data.</text>
</comment>
<dbReference type="RefSeq" id="WP_055580764.1">
    <property type="nucleotide sequence ID" value="NZ_LKTM01000354.1"/>
</dbReference>
<dbReference type="EMBL" id="LKTM01000354">
    <property type="protein sequence ID" value="KQH76282.1"/>
    <property type="molecule type" value="Genomic_DNA"/>
</dbReference>
<dbReference type="AlphaFoldDB" id="A0A0Q2LK80"/>
<dbReference type="InterPro" id="IPR001584">
    <property type="entry name" value="Integrase_cat-core"/>
</dbReference>
<proteinExistence type="predicted"/>
<dbReference type="GO" id="GO:0015074">
    <property type="term" value="P:DNA integration"/>
    <property type="evidence" value="ECO:0007669"/>
    <property type="project" value="InterPro"/>
</dbReference>
<evidence type="ECO:0000256" key="1">
    <source>
        <dbReference type="SAM" id="MobiDB-lite"/>
    </source>
</evidence>
<dbReference type="Pfam" id="PF22483">
    <property type="entry name" value="Mu-transpos_C_2"/>
    <property type="match status" value="1"/>
</dbReference>
<evidence type="ECO:0000313" key="3">
    <source>
        <dbReference type="EMBL" id="KQH76282.1"/>
    </source>
</evidence>
<sequence length="376" mass="41403">MSVPAPAGRRWAAAVTAVAGPARPDGKSEAWETIAVQAEQIQAWLDGGSTLTRVHTLLRRRGVVVAYRTLVRYATEELGFRRRRATLPRDYGEPGVEVLAVLGRLGMLTDESDERRRVVHGLIFTAVHSRHMFVYPTYGQTLIDVVVGFEAAWAFFGGVFAVVVPDIEAIVDRAPATAPQLNPLFGEYAHVRGFTVDLPCVTTALDRPRIARSVSYVRSSFFAGEHFQNLDECREQAAHWSAAVAGMRMHSGTGGRPAEVFATEEQPHLSPPPDEVFDFPTWTHPKVAADGHARVAKAFYSVPGELVGQRLDARLDARAVKLYWRGELIKVHPVVAPGRWSTDPADPPPFSLREVSRERADAPRISLHDPVDDLGP</sequence>
<dbReference type="PANTHER" id="PTHR35004:SF8">
    <property type="entry name" value="TRANSPOSASE RV3428C-RELATED"/>
    <property type="match status" value="1"/>
</dbReference>
<feature type="region of interest" description="Disordered" evidence="1">
    <location>
        <begin position="337"/>
        <end position="376"/>
    </location>
</feature>
<organism evidence="3 4">
    <name type="scientific">Mycobacterium gordonae</name>
    <dbReference type="NCBI Taxonomy" id="1778"/>
    <lineage>
        <taxon>Bacteria</taxon>
        <taxon>Bacillati</taxon>
        <taxon>Actinomycetota</taxon>
        <taxon>Actinomycetes</taxon>
        <taxon>Mycobacteriales</taxon>
        <taxon>Mycobacteriaceae</taxon>
        <taxon>Mycobacterium</taxon>
    </lineage>
</organism>
<protein>
    <recommendedName>
        <fullName evidence="2">Integrase catalytic domain-containing protein</fullName>
    </recommendedName>
</protein>
<feature type="compositionally biased region" description="Basic and acidic residues" evidence="1">
    <location>
        <begin position="354"/>
        <end position="376"/>
    </location>
</feature>
<accession>A0A0Q2LK80</accession>
<evidence type="ECO:0000259" key="2">
    <source>
        <dbReference type="PROSITE" id="PS50994"/>
    </source>
</evidence>
<feature type="domain" description="Integrase catalytic" evidence="2">
    <location>
        <begin position="84"/>
        <end position="265"/>
    </location>
</feature>
<dbReference type="PROSITE" id="PS50994">
    <property type="entry name" value="INTEGRASE"/>
    <property type="match status" value="1"/>
</dbReference>
<reference evidence="3 4" key="1">
    <citation type="submission" date="2015-10" db="EMBL/GenBank/DDBJ databases">
        <title>Mycobacterium gordonae draft genome assembly.</title>
        <authorList>
            <person name="Ustinova V."/>
            <person name="Smirnova T."/>
            <person name="Blagodatskikh K."/>
            <person name="Varlamov D."/>
            <person name="Larionova E."/>
            <person name="Chernousova L."/>
        </authorList>
    </citation>
    <scope>NUCLEOTIDE SEQUENCE [LARGE SCALE GENOMIC DNA]</scope>
    <source>
        <strain evidence="3 4">CTRI 14-8773</strain>
    </source>
</reference>
<gene>
    <name evidence="3" type="ORF">AO501_29095</name>
</gene>
<dbReference type="Proteomes" id="UP000051677">
    <property type="component" value="Unassembled WGS sequence"/>
</dbReference>
<evidence type="ECO:0000313" key="4">
    <source>
        <dbReference type="Proteomes" id="UP000051677"/>
    </source>
</evidence>
<dbReference type="OrthoDB" id="3542865at2"/>